<dbReference type="CDD" id="cd00067">
    <property type="entry name" value="GAL4"/>
    <property type="match status" value="1"/>
</dbReference>
<name>A0A4U7AU17_9PEZI</name>
<reference evidence="3 4" key="1">
    <citation type="submission" date="2018-02" db="EMBL/GenBank/DDBJ databases">
        <title>Draft genome sequences of Elsinoe sp., causing black scab on jojoba.</title>
        <authorList>
            <person name="Stodart B."/>
            <person name="Jeffress S."/>
            <person name="Ash G."/>
            <person name="Arun Chinnappa K."/>
        </authorList>
    </citation>
    <scope>NUCLEOTIDE SEQUENCE [LARGE SCALE GENOMIC DNA]</scope>
    <source>
        <strain evidence="3 4">Hillstone_2</strain>
    </source>
</reference>
<evidence type="ECO:0000313" key="3">
    <source>
        <dbReference type="EMBL" id="TKX18467.1"/>
    </source>
</evidence>
<feature type="region of interest" description="Disordered" evidence="2">
    <location>
        <begin position="1"/>
        <end position="38"/>
    </location>
</feature>
<organism evidence="3 4">
    <name type="scientific">Elsinoe australis</name>
    <dbReference type="NCBI Taxonomy" id="40998"/>
    <lineage>
        <taxon>Eukaryota</taxon>
        <taxon>Fungi</taxon>
        <taxon>Dikarya</taxon>
        <taxon>Ascomycota</taxon>
        <taxon>Pezizomycotina</taxon>
        <taxon>Dothideomycetes</taxon>
        <taxon>Dothideomycetidae</taxon>
        <taxon>Myriangiales</taxon>
        <taxon>Elsinoaceae</taxon>
        <taxon>Elsinoe</taxon>
    </lineage>
</organism>
<gene>
    <name evidence="3" type="ORF">C1H76_9256</name>
</gene>
<dbReference type="GO" id="GO:0008270">
    <property type="term" value="F:zinc ion binding"/>
    <property type="evidence" value="ECO:0007669"/>
    <property type="project" value="InterPro"/>
</dbReference>
<dbReference type="InterPro" id="IPR001138">
    <property type="entry name" value="Zn2Cys6_DnaBD"/>
</dbReference>
<evidence type="ECO:0000313" key="4">
    <source>
        <dbReference type="Proteomes" id="UP000308133"/>
    </source>
</evidence>
<feature type="compositionally biased region" description="Basic and acidic residues" evidence="2">
    <location>
        <begin position="24"/>
        <end position="38"/>
    </location>
</feature>
<dbReference type="EMBL" id="PTQR01000128">
    <property type="protein sequence ID" value="TKX18467.1"/>
    <property type="molecule type" value="Genomic_DNA"/>
</dbReference>
<dbReference type="GO" id="GO:0000981">
    <property type="term" value="F:DNA-binding transcription factor activity, RNA polymerase II-specific"/>
    <property type="evidence" value="ECO:0007669"/>
    <property type="project" value="InterPro"/>
</dbReference>
<accession>A0A4U7AU17</accession>
<evidence type="ECO:0000256" key="2">
    <source>
        <dbReference type="SAM" id="MobiDB-lite"/>
    </source>
</evidence>
<evidence type="ECO:0000256" key="1">
    <source>
        <dbReference type="ARBA" id="ARBA00023242"/>
    </source>
</evidence>
<dbReference type="Proteomes" id="UP000308133">
    <property type="component" value="Unassembled WGS sequence"/>
</dbReference>
<dbReference type="AlphaFoldDB" id="A0A4U7AU17"/>
<sequence length="168" mass="18440">MADGQNYPSPDAAHTNAHGPFYDRPQHVEQSDPQHDISNEIADDLQLRADLARSLAPIAAAQQQVPLDEQLLQYNQQLQQDGLVVHQGSPDEVGPDGSVKRKDQRVKTSKACDECRRKKVHTLGYSVTTEFGTDVRFRSAAMPQAIKAQSHAQIASALAPYVLSADSR</sequence>
<protein>
    <submittedName>
        <fullName evidence="3">Transcription factor-like protein 28</fullName>
    </submittedName>
</protein>
<comment type="caution">
    <text evidence="3">The sequence shown here is derived from an EMBL/GenBank/DDBJ whole genome shotgun (WGS) entry which is preliminary data.</text>
</comment>
<keyword evidence="1" id="KW-0539">Nucleus</keyword>
<proteinExistence type="predicted"/>